<feature type="transmembrane region" description="Helical" evidence="9">
    <location>
        <begin position="120"/>
        <end position="138"/>
    </location>
</feature>
<evidence type="ECO:0000256" key="5">
    <source>
        <dbReference type="ARBA" id="ARBA00022692"/>
    </source>
</evidence>
<keyword evidence="13" id="KW-1185">Reference proteome</keyword>
<comment type="subcellular location">
    <subcellularLocation>
        <location evidence="1">Cell membrane</location>
        <topology evidence="1">Multi-pass membrane protein</topology>
    </subcellularLocation>
</comment>
<keyword evidence="7 9" id="KW-0472">Membrane</keyword>
<evidence type="ECO:0000313" key="12">
    <source>
        <dbReference type="EMBL" id="GAA1505785.1"/>
    </source>
</evidence>
<feature type="transmembrane region" description="Helical" evidence="9">
    <location>
        <begin position="353"/>
        <end position="374"/>
    </location>
</feature>
<dbReference type="PANTHER" id="PTHR33908">
    <property type="entry name" value="MANNOSYLTRANSFERASE YKCB-RELATED"/>
    <property type="match status" value="1"/>
</dbReference>
<dbReference type="InterPro" id="IPR056785">
    <property type="entry name" value="YkcA/B-like_C"/>
</dbReference>
<dbReference type="Pfam" id="PF13231">
    <property type="entry name" value="PMT_2"/>
    <property type="match status" value="1"/>
</dbReference>
<dbReference type="Proteomes" id="UP001501470">
    <property type="component" value="Unassembled WGS sequence"/>
</dbReference>
<dbReference type="EMBL" id="BAAAQD010000002">
    <property type="protein sequence ID" value="GAA1505785.1"/>
    <property type="molecule type" value="Genomic_DNA"/>
</dbReference>
<feature type="transmembrane region" description="Helical" evidence="9">
    <location>
        <begin position="240"/>
        <end position="259"/>
    </location>
</feature>
<evidence type="ECO:0000256" key="4">
    <source>
        <dbReference type="ARBA" id="ARBA00022679"/>
    </source>
</evidence>
<feature type="transmembrane region" description="Helical" evidence="9">
    <location>
        <begin position="431"/>
        <end position="452"/>
    </location>
</feature>
<gene>
    <name evidence="12" type="ORF">GCM10009827_019360</name>
</gene>
<reference evidence="13" key="1">
    <citation type="journal article" date="2019" name="Int. J. Syst. Evol. Microbiol.">
        <title>The Global Catalogue of Microorganisms (GCM) 10K type strain sequencing project: providing services to taxonomists for standard genome sequencing and annotation.</title>
        <authorList>
            <consortium name="The Broad Institute Genomics Platform"/>
            <consortium name="The Broad Institute Genome Sequencing Center for Infectious Disease"/>
            <person name="Wu L."/>
            <person name="Ma J."/>
        </authorList>
    </citation>
    <scope>NUCLEOTIDE SEQUENCE [LARGE SCALE GENOMIC DNA]</scope>
    <source>
        <strain evidence="13">JCM 15933</strain>
    </source>
</reference>
<evidence type="ECO:0000313" key="13">
    <source>
        <dbReference type="Proteomes" id="UP001501470"/>
    </source>
</evidence>
<evidence type="ECO:0000256" key="8">
    <source>
        <dbReference type="SAM" id="MobiDB-lite"/>
    </source>
</evidence>
<keyword evidence="5 9" id="KW-0812">Transmembrane</keyword>
<dbReference type="Pfam" id="PF24878">
    <property type="entry name" value="YkcB_C"/>
    <property type="match status" value="1"/>
</dbReference>
<feature type="region of interest" description="Disordered" evidence="8">
    <location>
        <begin position="507"/>
        <end position="555"/>
    </location>
</feature>
<keyword evidence="6 9" id="KW-1133">Transmembrane helix</keyword>
<dbReference type="InterPro" id="IPR050297">
    <property type="entry name" value="LipidA_mod_glycosyltrf_83"/>
</dbReference>
<evidence type="ECO:0000259" key="10">
    <source>
        <dbReference type="Pfam" id="PF13231"/>
    </source>
</evidence>
<evidence type="ECO:0000256" key="1">
    <source>
        <dbReference type="ARBA" id="ARBA00004651"/>
    </source>
</evidence>
<feature type="transmembrane region" description="Helical" evidence="9">
    <location>
        <begin position="144"/>
        <end position="167"/>
    </location>
</feature>
<protein>
    <recommendedName>
        <fullName evidence="14">4-amino-4-deoxy-L-arabinose transferase-like glycosyltransferase</fullName>
    </recommendedName>
</protein>
<comment type="caution">
    <text evidence="12">The sequence shown here is derived from an EMBL/GenBank/DDBJ whole genome shotgun (WGS) entry which is preliminary data.</text>
</comment>
<feature type="transmembrane region" description="Helical" evidence="9">
    <location>
        <begin position="329"/>
        <end position="346"/>
    </location>
</feature>
<evidence type="ECO:0000256" key="7">
    <source>
        <dbReference type="ARBA" id="ARBA00023136"/>
    </source>
</evidence>
<feature type="transmembrane region" description="Helical" evidence="9">
    <location>
        <begin position="197"/>
        <end position="228"/>
    </location>
</feature>
<evidence type="ECO:0000256" key="2">
    <source>
        <dbReference type="ARBA" id="ARBA00022475"/>
    </source>
</evidence>
<accession>A0ABP4KR71</accession>
<evidence type="ECO:0000259" key="11">
    <source>
        <dbReference type="Pfam" id="PF24878"/>
    </source>
</evidence>
<dbReference type="PANTHER" id="PTHR33908:SF3">
    <property type="entry name" value="UNDECAPRENYL PHOSPHATE-ALPHA-4-AMINO-4-DEOXY-L-ARABINOSE ARABINOSYL TRANSFERASE"/>
    <property type="match status" value="1"/>
</dbReference>
<evidence type="ECO:0008006" key="14">
    <source>
        <dbReference type="Google" id="ProtNLM"/>
    </source>
</evidence>
<keyword evidence="2" id="KW-1003">Cell membrane</keyword>
<feature type="transmembrane region" description="Helical" evidence="9">
    <location>
        <begin position="40"/>
        <end position="59"/>
    </location>
</feature>
<feature type="domain" description="Putative mannosyltransferase YkcA/B-like C-terminal" evidence="11">
    <location>
        <begin position="574"/>
        <end position="665"/>
    </location>
</feature>
<feature type="transmembrane region" description="Helical" evidence="9">
    <location>
        <begin position="405"/>
        <end position="425"/>
    </location>
</feature>
<evidence type="ECO:0000256" key="6">
    <source>
        <dbReference type="ARBA" id="ARBA00022989"/>
    </source>
</evidence>
<keyword evidence="3" id="KW-0328">Glycosyltransferase</keyword>
<feature type="transmembrane region" description="Helical" evidence="9">
    <location>
        <begin position="380"/>
        <end position="398"/>
    </location>
</feature>
<proteinExistence type="predicted"/>
<feature type="transmembrane region" description="Helical" evidence="9">
    <location>
        <begin position="464"/>
        <end position="483"/>
    </location>
</feature>
<evidence type="ECO:0000256" key="3">
    <source>
        <dbReference type="ARBA" id="ARBA00022676"/>
    </source>
</evidence>
<dbReference type="InterPro" id="IPR038731">
    <property type="entry name" value="RgtA/B/C-like"/>
</dbReference>
<evidence type="ECO:0000256" key="9">
    <source>
        <dbReference type="SAM" id="Phobius"/>
    </source>
</evidence>
<name>A0ABP4KR71_9ACTN</name>
<feature type="transmembrane region" description="Helical" evidence="9">
    <location>
        <begin position="174"/>
        <end position="191"/>
    </location>
</feature>
<sequence length="680" mass="68877">MGPKVLAGAGRSLGNMTTTLVRPADIADTPPQTPPPRDPVWARPALGVLLVGTLVAYVWNLSASGWGNAFYAAAAQAGGESWKAWFFGSSDASNFITVDKTPGALWVTGLSVRVFGLSSWSILVPQALIGVATVWLLYATVRRWHGPAAGLLAGAVLATTPIAALMFRFNNPDALLMLLLVAGVYGMVRALERGSTWWLVFAGGSVGFGFLTKMLQALLVVPAFALAYLLFAPTGWGRRLVQLLVAGAAVVVSAGWWVATVELIPASWRPYVGGSQNNSILELTLGYNGLGRITGNETGSVGGGGGANGGRWGETGWSRLFDGQTGGQASWLLPAALIFLVAGLVWSTRKAAYVLWGGWLVVTAVVFSTMQGIFHDYYTVALAPAIGALVAMGTATLWRRRGNVYALLTLSSAVAVSAIWSYVLLARATGFQPWLKVAVLLAGAAGAAGLLVSQQLGRGIGRRVSLAAAAAALFAVLGGPVAYSLNTIATPHSGSIVTAGPAVAGGSFPGGGGRGGTGGGPSRNGGFPGGTGTFPGPAGTGGGFPGGGGAGQRGGMGGGGMGGLLNATTPSAELVALLREDAAKYTWVGAAVGSNSASGYQLATELPVMAIGGFNGSDPAPSLAQFQQYVADGQIHYFIGGAGVGGRSNGGSSVSAEIAAWVAANYTAQTVGGVTVYDLS</sequence>
<feature type="domain" description="Glycosyltransferase RgtA/B/C/D-like" evidence="10">
    <location>
        <begin position="99"/>
        <end position="254"/>
    </location>
</feature>
<keyword evidence="4" id="KW-0808">Transferase</keyword>
<organism evidence="12 13">
    <name type="scientific">Dactylosporangium maewongense</name>
    <dbReference type="NCBI Taxonomy" id="634393"/>
    <lineage>
        <taxon>Bacteria</taxon>
        <taxon>Bacillati</taxon>
        <taxon>Actinomycetota</taxon>
        <taxon>Actinomycetes</taxon>
        <taxon>Micromonosporales</taxon>
        <taxon>Micromonosporaceae</taxon>
        <taxon>Dactylosporangium</taxon>
    </lineage>
</organism>